<dbReference type="OrthoDB" id="3208554at2"/>
<dbReference type="PRINTS" id="PR00081">
    <property type="entry name" value="GDHRDH"/>
</dbReference>
<dbReference type="InterPro" id="IPR002347">
    <property type="entry name" value="SDR_fam"/>
</dbReference>
<evidence type="ECO:0000313" key="7">
    <source>
        <dbReference type="EMBL" id="PYE20287.1"/>
    </source>
</evidence>
<dbReference type="InterPro" id="IPR036291">
    <property type="entry name" value="NAD(P)-bd_dom_sf"/>
</dbReference>
<evidence type="ECO:0000256" key="6">
    <source>
        <dbReference type="ARBA" id="ARBA00047400"/>
    </source>
</evidence>
<dbReference type="GO" id="GO:0004316">
    <property type="term" value="F:3-oxoacyl-[acyl-carrier-protein] reductase (NADPH) activity"/>
    <property type="evidence" value="ECO:0007669"/>
    <property type="project" value="UniProtKB-EC"/>
</dbReference>
<keyword evidence="8" id="KW-1185">Reference proteome</keyword>
<dbReference type="Pfam" id="PF13561">
    <property type="entry name" value="adh_short_C2"/>
    <property type="match status" value="1"/>
</dbReference>
<dbReference type="EMBL" id="QJSP01000002">
    <property type="protein sequence ID" value="PYE20287.1"/>
    <property type="molecule type" value="Genomic_DNA"/>
</dbReference>
<evidence type="ECO:0000313" key="8">
    <source>
        <dbReference type="Proteomes" id="UP000247591"/>
    </source>
</evidence>
<evidence type="ECO:0000256" key="1">
    <source>
        <dbReference type="ARBA" id="ARBA00004191"/>
    </source>
</evidence>
<keyword evidence="3" id="KW-0964">Secreted</keyword>
<evidence type="ECO:0000256" key="3">
    <source>
        <dbReference type="ARBA" id="ARBA00022512"/>
    </source>
</evidence>
<keyword evidence="4" id="KW-0560">Oxidoreductase</keyword>
<dbReference type="PANTHER" id="PTHR42879:SF6">
    <property type="entry name" value="NADPH-DEPENDENT REDUCTASE BACG"/>
    <property type="match status" value="1"/>
</dbReference>
<evidence type="ECO:0000256" key="4">
    <source>
        <dbReference type="ARBA" id="ARBA00023002"/>
    </source>
</evidence>
<dbReference type="PANTHER" id="PTHR42879">
    <property type="entry name" value="3-OXOACYL-(ACYL-CARRIER-PROTEIN) REDUCTASE"/>
    <property type="match status" value="1"/>
</dbReference>
<dbReference type="AlphaFoldDB" id="A0A318S1C0"/>
<evidence type="ECO:0000256" key="2">
    <source>
        <dbReference type="ARBA" id="ARBA00006484"/>
    </source>
</evidence>
<comment type="caution">
    <text evidence="7">The sequence shown here is derived from an EMBL/GenBank/DDBJ whole genome shotgun (WGS) entry which is preliminary data.</text>
</comment>
<dbReference type="InterPro" id="IPR050259">
    <property type="entry name" value="SDR"/>
</dbReference>
<keyword evidence="3" id="KW-0134">Cell wall</keyword>
<reference evidence="7 8" key="1">
    <citation type="submission" date="2018-06" db="EMBL/GenBank/DDBJ databases">
        <title>Genomic Encyclopedia of Type Strains, Phase IV (KMG-IV): sequencing the most valuable type-strain genomes for metagenomic binning, comparative biology and taxonomic classification.</title>
        <authorList>
            <person name="Goeker M."/>
        </authorList>
    </citation>
    <scope>NUCLEOTIDE SEQUENCE [LARGE SCALE GENOMIC DNA]</scope>
    <source>
        <strain evidence="7 8">DSM 45521</strain>
    </source>
</reference>
<dbReference type="Gene3D" id="3.40.50.720">
    <property type="entry name" value="NAD(P)-binding Rossmann-like Domain"/>
    <property type="match status" value="1"/>
</dbReference>
<dbReference type="FunFam" id="3.40.50.720:FF:000084">
    <property type="entry name" value="Short-chain dehydrogenase reductase"/>
    <property type="match status" value="1"/>
</dbReference>
<evidence type="ECO:0000256" key="5">
    <source>
        <dbReference type="ARBA" id="ARBA00040781"/>
    </source>
</evidence>
<comment type="catalytic activity">
    <reaction evidence="6">
        <text>a (3R)-hydroxyacyl-[ACP] + NADP(+) = a 3-oxoacyl-[ACP] + NADPH + H(+)</text>
        <dbReference type="Rhea" id="RHEA:17397"/>
        <dbReference type="Rhea" id="RHEA-COMP:9916"/>
        <dbReference type="Rhea" id="RHEA-COMP:9945"/>
        <dbReference type="ChEBI" id="CHEBI:15378"/>
        <dbReference type="ChEBI" id="CHEBI:57783"/>
        <dbReference type="ChEBI" id="CHEBI:58349"/>
        <dbReference type="ChEBI" id="CHEBI:78776"/>
        <dbReference type="ChEBI" id="CHEBI:78827"/>
        <dbReference type="EC" id="1.1.1.100"/>
    </reaction>
    <physiologicalReaction direction="right-to-left" evidence="6">
        <dbReference type="Rhea" id="RHEA:17399"/>
    </physiologicalReaction>
</comment>
<dbReference type="RefSeq" id="WP_110468265.1">
    <property type="nucleotide sequence ID" value="NZ_QJSP01000002.1"/>
</dbReference>
<comment type="similarity">
    <text evidence="2">Belongs to the short-chain dehydrogenases/reductases (SDR) family.</text>
</comment>
<organism evidence="7 8">
    <name type="scientific">Williamsia limnetica</name>
    <dbReference type="NCBI Taxonomy" id="882452"/>
    <lineage>
        <taxon>Bacteria</taxon>
        <taxon>Bacillati</taxon>
        <taxon>Actinomycetota</taxon>
        <taxon>Actinomycetes</taxon>
        <taxon>Mycobacteriales</taxon>
        <taxon>Nocardiaceae</taxon>
        <taxon>Williamsia</taxon>
    </lineage>
</organism>
<name>A0A318S1C0_WILLI</name>
<dbReference type="SUPFAM" id="SSF51735">
    <property type="entry name" value="NAD(P)-binding Rossmann-fold domains"/>
    <property type="match status" value="1"/>
</dbReference>
<proteinExistence type="inferred from homology"/>
<accession>A0A318S1C0</accession>
<sequence length="265" mass="27127">MDLGLTGKRAIVTGGSKGIGLAIATALAAEGSDVVIAARGVEALDTTAADIAEKSGRKVVGIPVDTGDDASVQALVDRAVAELGGVDILVNSAATPWSAGKPTDFAATTDDVVRREVEIKVLGYLRTARAVAPHLIDQGWGRIINISGLGARQANSIAQTIRNVSVSALTKNLADELGPHGINVTVVHPGRTRTARLDQQLAEKSAESGVPVTDLEKELATNSIRRIVDAAEVADVVAFLASPRSIGITGDAIAVGGGVVGPVYY</sequence>
<dbReference type="Proteomes" id="UP000247591">
    <property type="component" value="Unassembled WGS sequence"/>
</dbReference>
<comment type="subcellular location">
    <subcellularLocation>
        <location evidence="1">Secreted</location>
        <location evidence="1">Cell wall</location>
    </subcellularLocation>
</comment>
<gene>
    <name evidence="7" type="ORF">DFR67_102429</name>
</gene>
<protein>
    <recommendedName>
        <fullName evidence="5">3-oxoacyl-[acyl-carrier-protein] reductase MabA</fullName>
    </recommendedName>
</protein>